<dbReference type="SUPFAM" id="SSF52172">
    <property type="entry name" value="CheY-like"/>
    <property type="match status" value="1"/>
</dbReference>
<dbReference type="AlphaFoldDB" id="A7I9L6"/>
<reference evidence="5" key="1">
    <citation type="journal article" date="2015" name="Microbiology">
        <title>Genome of Methanoregula boonei 6A8 reveals adaptations to oligotrophic peatland environments.</title>
        <authorList>
            <person name="Braeuer S."/>
            <person name="Cadillo-Quiroz H."/>
            <person name="Kyrpides N."/>
            <person name="Woyke T."/>
            <person name="Goodwin L."/>
            <person name="Detter C."/>
            <person name="Podell S."/>
            <person name="Yavitt J.B."/>
            <person name="Zinder S.H."/>
        </authorList>
    </citation>
    <scope>NUCLEOTIDE SEQUENCE [LARGE SCALE GENOMIC DNA]</scope>
    <source>
        <strain evidence="5">DSM 21154 / JCM 14090 / 6A8</strain>
    </source>
</reference>
<dbReference type="InterPro" id="IPR001789">
    <property type="entry name" value="Sig_transdc_resp-reg_receiver"/>
</dbReference>
<dbReference type="RefSeq" id="WP_012107480.1">
    <property type="nucleotide sequence ID" value="NC_009712.1"/>
</dbReference>
<dbReference type="Pfam" id="PF00072">
    <property type="entry name" value="Response_reg"/>
    <property type="match status" value="1"/>
</dbReference>
<proteinExistence type="predicted"/>
<dbReference type="SUPFAM" id="SSF55785">
    <property type="entry name" value="PYP-like sensor domain (PAS domain)"/>
    <property type="match status" value="1"/>
</dbReference>
<name>A7I9L6_METB6</name>
<dbReference type="STRING" id="456442.Mboo_1912"/>
<feature type="domain" description="Response regulatory" evidence="3">
    <location>
        <begin position="6"/>
        <end position="121"/>
    </location>
</feature>
<dbReference type="InterPro" id="IPR035965">
    <property type="entry name" value="PAS-like_dom_sf"/>
</dbReference>
<protein>
    <submittedName>
        <fullName evidence="4">Response regulator receiver protein</fullName>
    </submittedName>
</protein>
<keyword evidence="1 2" id="KW-0597">Phosphoprotein</keyword>
<accession>A7I9L6</accession>
<evidence type="ECO:0000313" key="4">
    <source>
        <dbReference type="EMBL" id="ABS56427.1"/>
    </source>
</evidence>
<keyword evidence="5" id="KW-1185">Reference proteome</keyword>
<organism evidence="4 5">
    <name type="scientific">Methanoregula boonei (strain DSM 21154 / JCM 14090 / 6A8)</name>
    <dbReference type="NCBI Taxonomy" id="456442"/>
    <lineage>
        <taxon>Archaea</taxon>
        <taxon>Methanobacteriati</taxon>
        <taxon>Methanobacteriota</taxon>
        <taxon>Stenosarchaea group</taxon>
        <taxon>Methanomicrobia</taxon>
        <taxon>Methanomicrobiales</taxon>
        <taxon>Methanoregulaceae</taxon>
        <taxon>Methanoregula</taxon>
    </lineage>
</organism>
<dbReference type="InterPro" id="IPR050595">
    <property type="entry name" value="Bact_response_regulator"/>
</dbReference>
<dbReference type="CDD" id="cd00130">
    <property type="entry name" value="PAS"/>
    <property type="match status" value="1"/>
</dbReference>
<dbReference type="Gene3D" id="3.40.50.2300">
    <property type="match status" value="1"/>
</dbReference>
<dbReference type="Pfam" id="PF13426">
    <property type="entry name" value="PAS_9"/>
    <property type="match status" value="1"/>
</dbReference>
<evidence type="ECO:0000256" key="1">
    <source>
        <dbReference type="ARBA" id="ARBA00022553"/>
    </source>
</evidence>
<dbReference type="PANTHER" id="PTHR44591:SF3">
    <property type="entry name" value="RESPONSE REGULATORY DOMAIN-CONTAINING PROTEIN"/>
    <property type="match status" value="1"/>
</dbReference>
<dbReference type="SMART" id="SM00448">
    <property type="entry name" value="REC"/>
    <property type="match status" value="1"/>
</dbReference>
<dbReference type="InterPro" id="IPR000014">
    <property type="entry name" value="PAS"/>
</dbReference>
<dbReference type="KEGG" id="mbn:Mboo_1912"/>
<evidence type="ECO:0000313" key="5">
    <source>
        <dbReference type="Proteomes" id="UP000002408"/>
    </source>
</evidence>
<dbReference type="GO" id="GO:0000160">
    <property type="term" value="P:phosphorelay signal transduction system"/>
    <property type="evidence" value="ECO:0007669"/>
    <property type="project" value="InterPro"/>
</dbReference>
<dbReference type="PANTHER" id="PTHR44591">
    <property type="entry name" value="STRESS RESPONSE REGULATOR PROTEIN 1"/>
    <property type="match status" value="1"/>
</dbReference>
<evidence type="ECO:0000259" key="3">
    <source>
        <dbReference type="PROSITE" id="PS50110"/>
    </source>
</evidence>
<dbReference type="InterPro" id="IPR011006">
    <property type="entry name" value="CheY-like_superfamily"/>
</dbReference>
<dbReference type="PROSITE" id="PS50110">
    <property type="entry name" value="RESPONSE_REGULATORY"/>
    <property type="match status" value="1"/>
</dbReference>
<dbReference type="eggNOG" id="arCOG06537">
    <property type="taxonomic scope" value="Archaea"/>
</dbReference>
<evidence type="ECO:0000256" key="2">
    <source>
        <dbReference type="PROSITE-ProRule" id="PRU00169"/>
    </source>
</evidence>
<sequence length="263" mass="29403">MASPVQILIVEDDEIISNLISVILEKKGYAVAGKVMTGEDAIMKAAEYQPDLVLMDISLAGALDGITAAQYIYSIFRIPVIFLTGQCDDAILTRAKAAEPYGFLLKPFTSNEIVSNIEIALYNHTIRKRYFDKAALWDMKKIMAALESVIITDTRGRIIFLNPYSCRLLDILEKDALAQPLRKVLILVNKLTGERINDPALDVIRDKIVVSYELNTVLVSLANKKRFVALTARPVKDDKNEMIGVSIQIREKTLTEIKMAEKV</sequence>
<dbReference type="EMBL" id="CP000780">
    <property type="protein sequence ID" value="ABS56427.1"/>
    <property type="molecule type" value="Genomic_DNA"/>
</dbReference>
<dbReference type="Gene3D" id="3.30.450.20">
    <property type="entry name" value="PAS domain"/>
    <property type="match status" value="1"/>
</dbReference>
<dbReference type="Proteomes" id="UP000002408">
    <property type="component" value="Chromosome"/>
</dbReference>
<feature type="modified residue" description="4-aspartylphosphate" evidence="2">
    <location>
        <position position="56"/>
    </location>
</feature>
<gene>
    <name evidence="4" type="ordered locus">Mboo_1912</name>
</gene>
<dbReference type="OrthoDB" id="2830at2157"/>
<dbReference type="CDD" id="cd17534">
    <property type="entry name" value="REC_DC-like"/>
    <property type="match status" value="1"/>
</dbReference>
<dbReference type="HOGENOM" id="CLU_000445_14_0_2"/>
<dbReference type="GeneID" id="25393946"/>